<evidence type="ECO:0000256" key="3">
    <source>
        <dbReference type="ARBA" id="ARBA00010042"/>
    </source>
</evidence>
<feature type="domain" description="Inner centromere protein ARK-binding" evidence="10">
    <location>
        <begin position="175"/>
        <end position="235"/>
    </location>
</feature>
<reference evidence="11 12" key="1">
    <citation type="submission" date="2015-09" db="EMBL/GenBank/DDBJ databases">
        <title>Draft genome of the parasitic nematode Teladorsagia circumcincta isolate WARC Sus (inbred).</title>
        <authorList>
            <person name="Mitreva M."/>
        </authorList>
    </citation>
    <scope>NUCLEOTIDE SEQUENCE [LARGE SCALE GENOMIC DNA]</scope>
    <source>
        <strain evidence="11 12">S</strain>
    </source>
</reference>
<protein>
    <submittedName>
        <fullName evidence="11">Inner centromere protein, ARK binding region</fullName>
    </submittedName>
</protein>
<evidence type="ECO:0000313" key="12">
    <source>
        <dbReference type="Proteomes" id="UP000230423"/>
    </source>
</evidence>
<dbReference type="PANTHER" id="PTHR13142">
    <property type="entry name" value="INNER CENTROMERE PROTEIN"/>
    <property type="match status" value="1"/>
</dbReference>
<dbReference type="GO" id="GO:0030496">
    <property type="term" value="C:midbody"/>
    <property type="evidence" value="ECO:0007669"/>
    <property type="project" value="TreeGrafter"/>
</dbReference>
<dbReference type="OrthoDB" id="6123at2759"/>
<evidence type="ECO:0000256" key="8">
    <source>
        <dbReference type="SAM" id="Coils"/>
    </source>
</evidence>
<dbReference type="EMBL" id="KZ345539">
    <property type="protein sequence ID" value="PIO73026.1"/>
    <property type="molecule type" value="Genomic_DNA"/>
</dbReference>
<evidence type="ECO:0000256" key="9">
    <source>
        <dbReference type="SAM" id="MobiDB-lite"/>
    </source>
</evidence>
<dbReference type="AlphaFoldDB" id="A0A2G9US95"/>
<dbReference type="InterPro" id="IPR005635">
    <property type="entry name" value="Inner_centromere_prot_ARK-bd"/>
</dbReference>
<evidence type="ECO:0000259" key="10">
    <source>
        <dbReference type="Pfam" id="PF03941"/>
    </source>
</evidence>
<dbReference type="GO" id="GO:1990385">
    <property type="term" value="C:meiotic spindle midzone"/>
    <property type="evidence" value="ECO:0007669"/>
    <property type="project" value="TreeGrafter"/>
</dbReference>
<keyword evidence="4" id="KW-0963">Cytoplasm</keyword>
<keyword evidence="8" id="KW-0175">Coiled coil</keyword>
<dbReference type="GO" id="GO:0032133">
    <property type="term" value="C:chromosome passenger complex"/>
    <property type="evidence" value="ECO:0007669"/>
    <property type="project" value="TreeGrafter"/>
</dbReference>
<organism evidence="11 12">
    <name type="scientific">Teladorsagia circumcincta</name>
    <name type="common">Brown stomach worm</name>
    <name type="synonym">Ostertagia circumcincta</name>
    <dbReference type="NCBI Taxonomy" id="45464"/>
    <lineage>
        <taxon>Eukaryota</taxon>
        <taxon>Metazoa</taxon>
        <taxon>Ecdysozoa</taxon>
        <taxon>Nematoda</taxon>
        <taxon>Chromadorea</taxon>
        <taxon>Rhabditida</taxon>
        <taxon>Rhabditina</taxon>
        <taxon>Rhabditomorpha</taxon>
        <taxon>Strongyloidea</taxon>
        <taxon>Trichostrongylidae</taxon>
        <taxon>Teladorsagia</taxon>
    </lineage>
</organism>
<dbReference type="PANTHER" id="PTHR13142:SF1">
    <property type="entry name" value="INNER CENTROMERE PROTEIN"/>
    <property type="match status" value="1"/>
</dbReference>
<feature type="region of interest" description="Disordered" evidence="9">
    <location>
        <begin position="138"/>
        <end position="191"/>
    </location>
</feature>
<keyword evidence="6" id="KW-0206">Cytoskeleton</keyword>
<dbReference type="GO" id="GO:0051310">
    <property type="term" value="P:metaphase chromosome alignment"/>
    <property type="evidence" value="ECO:0007669"/>
    <property type="project" value="TreeGrafter"/>
</dbReference>
<evidence type="ECO:0000256" key="5">
    <source>
        <dbReference type="ARBA" id="ARBA00022829"/>
    </source>
</evidence>
<accession>A0A2G9US95</accession>
<feature type="compositionally biased region" description="Polar residues" evidence="9">
    <location>
        <begin position="138"/>
        <end position="156"/>
    </location>
</feature>
<sequence>MEICDVQNHEEEQRLIPEEQERVRLLEEEKQRQKRIAEDKMTRERLRLEEEQRKQEEQEAFLREQELDKQKLLAIQQKEAERLLEEQTKRVAEEEEKFLKAAEEEELKRLRDEEEEALKRLNISCSAELHNRHLENVSLNTPAVHQQSTSRNSSYELTPDKVFKPSSENNYNIEDLSSGDETDQEDAPRKKVPAWAEGAQLRRALAEQAQILRAGRFDPDEFFGEIFPPDLSKIFGTSKRYPRRGSSGVWESPISKPRQGVGAFQKRFNPKS</sequence>
<feature type="region of interest" description="Disordered" evidence="9">
    <location>
        <begin position="237"/>
        <end position="272"/>
    </location>
</feature>
<gene>
    <name evidence="11" type="ORF">TELCIR_05015</name>
</gene>
<evidence type="ECO:0000313" key="11">
    <source>
        <dbReference type="EMBL" id="PIO73026.1"/>
    </source>
</evidence>
<feature type="coiled-coil region" evidence="8">
    <location>
        <begin position="9"/>
        <end position="124"/>
    </location>
</feature>
<dbReference type="Gene3D" id="6.10.250.2990">
    <property type="match status" value="1"/>
</dbReference>
<evidence type="ECO:0000256" key="1">
    <source>
        <dbReference type="ARBA" id="ARBA00004123"/>
    </source>
</evidence>
<evidence type="ECO:0000256" key="6">
    <source>
        <dbReference type="ARBA" id="ARBA00023212"/>
    </source>
</evidence>
<keyword evidence="12" id="KW-1185">Reference proteome</keyword>
<dbReference type="Proteomes" id="UP000230423">
    <property type="component" value="Unassembled WGS sequence"/>
</dbReference>
<dbReference type="GO" id="GO:0005634">
    <property type="term" value="C:nucleus"/>
    <property type="evidence" value="ECO:0007669"/>
    <property type="project" value="UniProtKB-SubCell"/>
</dbReference>
<evidence type="ECO:0000256" key="4">
    <source>
        <dbReference type="ARBA" id="ARBA00022490"/>
    </source>
</evidence>
<proteinExistence type="inferred from homology"/>
<comment type="subcellular location">
    <subcellularLocation>
        <location evidence="2">Cytoplasm</location>
        <location evidence="2">Cytoskeleton</location>
        <location evidence="2">Spindle</location>
    </subcellularLocation>
    <subcellularLocation>
        <location evidence="1">Nucleus</location>
    </subcellularLocation>
</comment>
<dbReference type="Pfam" id="PF03941">
    <property type="entry name" value="INCENP_ARK-bind"/>
    <property type="match status" value="1"/>
</dbReference>
<keyword evidence="5" id="KW-0159">Chromosome partition</keyword>
<dbReference type="GO" id="GO:0051257">
    <property type="term" value="P:meiotic spindle midzone assembly"/>
    <property type="evidence" value="ECO:0007669"/>
    <property type="project" value="TreeGrafter"/>
</dbReference>
<evidence type="ECO:0000256" key="2">
    <source>
        <dbReference type="ARBA" id="ARBA00004186"/>
    </source>
</evidence>
<evidence type="ECO:0000256" key="7">
    <source>
        <dbReference type="ARBA" id="ARBA00023242"/>
    </source>
</evidence>
<name>A0A2G9US95_TELCI</name>
<comment type="similarity">
    <text evidence="3">Belongs to the INCENP family.</text>
</comment>
<dbReference type="GO" id="GO:0000776">
    <property type="term" value="C:kinetochore"/>
    <property type="evidence" value="ECO:0007669"/>
    <property type="project" value="TreeGrafter"/>
</dbReference>
<dbReference type="GO" id="GO:0000281">
    <property type="term" value="P:mitotic cytokinesis"/>
    <property type="evidence" value="ECO:0007669"/>
    <property type="project" value="TreeGrafter"/>
</dbReference>
<keyword evidence="7" id="KW-0539">Nucleus</keyword>